<accession>A0A948X0B4</accession>
<dbReference type="InterPro" id="IPR003736">
    <property type="entry name" value="PAAI_dom"/>
</dbReference>
<feature type="domain" description="Thioesterase" evidence="3">
    <location>
        <begin position="31"/>
        <end position="110"/>
    </location>
</feature>
<gene>
    <name evidence="4" type="ORF">H9777_13655</name>
</gene>
<proteinExistence type="inferred from homology"/>
<name>A0A948X0B4_9BACT</name>
<dbReference type="CDD" id="cd03443">
    <property type="entry name" value="PaaI_thioesterase"/>
    <property type="match status" value="1"/>
</dbReference>
<dbReference type="NCBIfam" id="TIGR00369">
    <property type="entry name" value="unchar_dom_1"/>
    <property type="match status" value="1"/>
</dbReference>
<dbReference type="GO" id="GO:0005829">
    <property type="term" value="C:cytosol"/>
    <property type="evidence" value="ECO:0007669"/>
    <property type="project" value="TreeGrafter"/>
</dbReference>
<dbReference type="Gene3D" id="3.10.129.10">
    <property type="entry name" value="Hotdog Thioesterase"/>
    <property type="match status" value="1"/>
</dbReference>
<evidence type="ECO:0000256" key="2">
    <source>
        <dbReference type="ARBA" id="ARBA00022801"/>
    </source>
</evidence>
<dbReference type="PANTHER" id="PTHR43240">
    <property type="entry name" value="1,4-DIHYDROXY-2-NAPHTHOYL-COA THIOESTERASE 1"/>
    <property type="match status" value="1"/>
</dbReference>
<dbReference type="AlphaFoldDB" id="A0A948X0B4"/>
<evidence type="ECO:0000313" key="4">
    <source>
        <dbReference type="EMBL" id="MBU3839323.1"/>
    </source>
</evidence>
<dbReference type="InterPro" id="IPR029069">
    <property type="entry name" value="HotDog_dom_sf"/>
</dbReference>
<dbReference type="InterPro" id="IPR006683">
    <property type="entry name" value="Thioestr_dom"/>
</dbReference>
<protein>
    <submittedName>
        <fullName evidence="4">PaaI family thioesterase</fullName>
    </submittedName>
</protein>
<reference evidence="4" key="1">
    <citation type="journal article" date="2021" name="PeerJ">
        <title>Extensive microbial diversity within the chicken gut microbiome revealed by metagenomics and culture.</title>
        <authorList>
            <person name="Gilroy R."/>
            <person name="Ravi A."/>
            <person name="Getino M."/>
            <person name="Pursley I."/>
            <person name="Horton D.L."/>
            <person name="Alikhan N.F."/>
            <person name="Baker D."/>
            <person name="Gharbi K."/>
            <person name="Hall N."/>
            <person name="Watson M."/>
            <person name="Adriaenssens E.M."/>
            <person name="Foster-Nyarko E."/>
            <person name="Jarju S."/>
            <person name="Secka A."/>
            <person name="Antonio M."/>
            <person name="Oren A."/>
            <person name="Chaudhuri R.R."/>
            <person name="La Ragione R."/>
            <person name="Hildebrand F."/>
            <person name="Pallen M.J."/>
        </authorList>
    </citation>
    <scope>NUCLEOTIDE SEQUENCE</scope>
    <source>
        <strain evidence="4">G4-2901</strain>
    </source>
</reference>
<evidence type="ECO:0000313" key="5">
    <source>
        <dbReference type="Proteomes" id="UP000783796"/>
    </source>
</evidence>
<dbReference type="GO" id="GO:0061522">
    <property type="term" value="F:1,4-dihydroxy-2-naphthoyl-CoA thioesterase activity"/>
    <property type="evidence" value="ECO:0007669"/>
    <property type="project" value="TreeGrafter"/>
</dbReference>
<dbReference type="Pfam" id="PF03061">
    <property type="entry name" value="4HBT"/>
    <property type="match status" value="1"/>
</dbReference>
<reference evidence="4" key="2">
    <citation type="submission" date="2021-04" db="EMBL/GenBank/DDBJ databases">
        <authorList>
            <person name="Gilroy R."/>
        </authorList>
    </citation>
    <scope>NUCLEOTIDE SEQUENCE</scope>
    <source>
        <strain evidence="4">G4-2901</strain>
    </source>
</reference>
<comment type="caution">
    <text evidence="4">The sequence shown here is derived from an EMBL/GenBank/DDBJ whole genome shotgun (WGS) entry which is preliminary data.</text>
</comment>
<dbReference type="EMBL" id="JAHLFW010000111">
    <property type="protein sequence ID" value="MBU3839323.1"/>
    <property type="molecule type" value="Genomic_DNA"/>
</dbReference>
<comment type="similarity">
    <text evidence="1">Belongs to the thioesterase PaaI family.</text>
</comment>
<dbReference type="Proteomes" id="UP000783796">
    <property type="component" value="Unassembled WGS sequence"/>
</dbReference>
<evidence type="ECO:0000259" key="3">
    <source>
        <dbReference type="Pfam" id="PF03061"/>
    </source>
</evidence>
<keyword evidence="2" id="KW-0378">Hydrolase</keyword>
<sequence length="124" mass="13204">MGEHLGIKFITMEEGKVVATMPVDHRTCQPFGLLNGGASLALAEMVAGHGSVPLCSTGEMPCGIQVSANHVGMVRVEEGAFVTATGTIVHRGRTTHIWNIDITNQTGKLISTARVVNQIVKKRI</sequence>
<evidence type="ECO:0000256" key="1">
    <source>
        <dbReference type="ARBA" id="ARBA00008324"/>
    </source>
</evidence>
<dbReference type="PANTHER" id="PTHR43240:SF5">
    <property type="entry name" value="1,4-DIHYDROXY-2-NAPHTHOYL-COA THIOESTERASE 1"/>
    <property type="match status" value="1"/>
</dbReference>
<dbReference type="SUPFAM" id="SSF54637">
    <property type="entry name" value="Thioesterase/thiol ester dehydrase-isomerase"/>
    <property type="match status" value="1"/>
</dbReference>
<organism evidence="4 5">
    <name type="scientific">Candidatus Phocaeicola faecigallinarum</name>
    <dbReference type="NCBI Taxonomy" id="2838732"/>
    <lineage>
        <taxon>Bacteria</taxon>
        <taxon>Pseudomonadati</taxon>
        <taxon>Bacteroidota</taxon>
        <taxon>Bacteroidia</taxon>
        <taxon>Bacteroidales</taxon>
        <taxon>Bacteroidaceae</taxon>
        <taxon>Phocaeicola</taxon>
    </lineage>
</organism>